<keyword evidence="2 8" id="KW-0813">Transport</keyword>
<dbReference type="AlphaFoldDB" id="A0A1X7AGB1"/>
<dbReference type="PANTHER" id="PTHR43357">
    <property type="entry name" value="INNER MEMBRANE ABC TRANSPORTER PERMEASE PROTEIN YDCV"/>
    <property type="match status" value="1"/>
</dbReference>
<dbReference type="GO" id="GO:0055085">
    <property type="term" value="P:transmembrane transport"/>
    <property type="evidence" value="ECO:0007669"/>
    <property type="project" value="InterPro"/>
</dbReference>
<evidence type="ECO:0000256" key="2">
    <source>
        <dbReference type="ARBA" id="ARBA00022448"/>
    </source>
</evidence>
<name>A0A1X7AGB1_9GAMM</name>
<protein>
    <submittedName>
        <fullName evidence="10">Trehalose transport system permease protein SugB</fullName>
    </submittedName>
</protein>
<dbReference type="Pfam" id="PF00528">
    <property type="entry name" value="BPD_transp_1"/>
    <property type="match status" value="1"/>
</dbReference>
<keyword evidence="4" id="KW-0997">Cell inner membrane</keyword>
<feature type="domain" description="ABC transmembrane type-1" evidence="9">
    <location>
        <begin position="90"/>
        <end position="278"/>
    </location>
</feature>
<keyword evidence="3" id="KW-1003">Cell membrane</keyword>
<feature type="transmembrane region" description="Helical" evidence="8">
    <location>
        <begin position="157"/>
        <end position="181"/>
    </location>
</feature>
<gene>
    <name evidence="10" type="primary">sugB</name>
    <name evidence="10" type="ORF">EHSB41UT_01070</name>
</gene>
<feature type="transmembrane region" description="Helical" evidence="8">
    <location>
        <begin position="202"/>
        <end position="224"/>
    </location>
</feature>
<dbReference type="Gene3D" id="1.10.3720.10">
    <property type="entry name" value="MetI-like"/>
    <property type="match status" value="1"/>
</dbReference>
<dbReference type="InterPro" id="IPR035906">
    <property type="entry name" value="MetI-like_sf"/>
</dbReference>
<evidence type="ECO:0000256" key="4">
    <source>
        <dbReference type="ARBA" id="ARBA00022519"/>
    </source>
</evidence>
<reference evidence="10 11" key="1">
    <citation type="submission" date="2017-03" db="EMBL/GenBank/DDBJ databases">
        <authorList>
            <person name="Afonso C.L."/>
            <person name="Miller P.J."/>
            <person name="Scott M.A."/>
            <person name="Spackman E."/>
            <person name="Goraichik I."/>
            <person name="Dimitrov K.M."/>
            <person name="Suarez D.L."/>
            <person name="Swayne D.E."/>
        </authorList>
    </citation>
    <scope>NUCLEOTIDE SEQUENCE [LARGE SCALE GENOMIC DNA]</scope>
    <source>
        <strain evidence="10">SB41UT1</strain>
    </source>
</reference>
<evidence type="ECO:0000259" key="9">
    <source>
        <dbReference type="PROSITE" id="PS50928"/>
    </source>
</evidence>
<evidence type="ECO:0000256" key="1">
    <source>
        <dbReference type="ARBA" id="ARBA00004429"/>
    </source>
</evidence>
<feature type="transmembrane region" description="Helical" evidence="8">
    <location>
        <begin position="28"/>
        <end position="58"/>
    </location>
</feature>
<dbReference type="EMBL" id="FWPT01000002">
    <property type="protein sequence ID" value="SMA39634.1"/>
    <property type="molecule type" value="Genomic_DNA"/>
</dbReference>
<keyword evidence="6 8" id="KW-1133">Transmembrane helix</keyword>
<feature type="transmembrane region" description="Helical" evidence="8">
    <location>
        <begin position="90"/>
        <end position="113"/>
    </location>
</feature>
<proteinExistence type="inferred from homology"/>
<comment type="subcellular location">
    <subcellularLocation>
        <location evidence="1">Cell inner membrane</location>
        <topology evidence="1">Multi-pass membrane protein</topology>
    </subcellularLocation>
    <subcellularLocation>
        <location evidence="8">Cell membrane</location>
        <topology evidence="8">Multi-pass membrane protein</topology>
    </subcellularLocation>
</comment>
<dbReference type="InterPro" id="IPR000515">
    <property type="entry name" value="MetI-like"/>
</dbReference>
<evidence type="ECO:0000256" key="8">
    <source>
        <dbReference type="RuleBase" id="RU363032"/>
    </source>
</evidence>
<evidence type="ECO:0000256" key="6">
    <source>
        <dbReference type="ARBA" id="ARBA00022989"/>
    </source>
</evidence>
<feature type="transmembrane region" description="Helical" evidence="8">
    <location>
        <begin position="257"/>
        <end position="278"/>
    </location>
</feature>
<evidence type="ECO:0000313" key="11">
    <source>
        <dbReference type="Proteomes" id="UP000196573"/>
    </source>
</evidence>
<keyword evidence="7 8" id="KW-0472">Membrane</keyword>
<keyword evidence="11" id="KW-1185">Reference proteome</keyword>
<evidence type="ECO:0000256" key="5">
    <source>
        <dbReference type="ARBA" id="ARBA00022692"/>
    </source>
</evidence>
<dbReference type="Proteomes" id="UP000196573">
    <property type="component" value="Unassembled WGS sequence"/>
</dbReference>
<keyword evidence="5 8" id="KW-0812">Transmembrane</keyword>
<comment type="similarity">
    <text evidence="8">Belongs to the binding-protein-dependent transport system permease family.</text>
</comment>
<dbReference type="GO" id="GO:0005886">
    <property type="term" value="C:plasma membrane"/>
    <property type="evidence" value="ECO:0007669"/>
    <property type="project" value="UniProtKB-SubCell"/>
</dbReference>
<dbReference type="PANTHER" id="PTHR43357:SF4">
    <property type="entry name" value="INNER MEMBRANE ABC TRANSPORTER PERMEASE PROTEIN YDCV"/>
    <property type="match status" value="1"/>
</dbReference>
<sequence>MMQTASHEDSVIEGSAGKGFQLRFPAGIAGVAIQALLILLLAVAIFGPLLNLLLWAVAEVWYFPHKLPVTYGTKYWEQVFSPTSDAFSSLMTSVIIALTTVFVCLLVSVPAGYALARRSMPVRALVMLLFLMPQAFPNLAVYMNIARLFYELGLNGTIAGVVLVHAVHGLVFSVWITVAAFSGVDEDLEKAARNLGASPLRTFFTITLPQALPGILAASIFVFLESLDEFTGTFFVGAPDVITLPMLLYNASMEGNYQIASITALILLVPSILFMLVVEKFMRPEMLARIGK</sequence>
<organism evidence="10 11">
    <name type="scientific">Parendozoicomonas haliclonae</name>
    <dbReference type="NCBI Taxonomy" id="1960125"/>
    <lineage>
        <taxon>Bacteria</taxon>
        <taxon>Pseudomonadati</taxon>
        <taxon>Pseudomonadota</taxon>
        <taxon>Gammaproteobacteria</taxon>
        <taxon>Oceanospirillales</taxon>
        <taxon>Endozoicomonadaceae</taxon>
        <taxon>Parendozoicomonas</taxon>
    </lineage>
</organism>
<dbReference type="PROSITE" id="PS50928">
    <property type="entry name" value="ABC_TM1"/>
    <property type="match status" value="1"/>
</dbReference>
<evidence type="ECO:0000256" key="3">
    <source>
        <dbReference type="ARBA" id="ARBA00022475"/>
    </source>
</evidence>
<feature type="transmembrane region" description="Helical" evidence="8">
    <location>
        <begin position="125"/>
        <end position="145"/>
    </location>
</feature>
<evidence type="ECO:0000313" key="10">
    <source>
        <dbReference type="EMBL" id="SMA39634.1"/>
    </source>
</evidence>
<dbReference type="SUPFAM" id="SSF161098">
    <property type="entry name" value="MetI-like"/>
    <property type="match status" value="1"/>
</dbReference>
<accession>A0A1X7AGB1</accession>
<evidence type="ECO:0000256" key="7">
    <source>
        <dbReference type="ARBA" id="ARBA00023136"/>
    </source>
</evidence>
<dbReference type="CDD" id="cd06261">
    <property type="entry name" value="TM_PBP2"/>
    <property type="match status" value="1"/>
</dbReference>
<dbReference type="RefSeq" id="WP_242667242.1">
    <property type="nucleotide sequence ID" value="NZ_CBCSCN010000001.1"/>
</dbReference>